<accession>A0A7D5GD66</accession>
<dbReference type="InterPro" id="IPR002550">
    <property type="entry name" value="CNNM"/>
</dbReference>
<feature type="transmembrane region" description="Helical" evidence="3">
    <location>
        <begin position="63"/>
        <end position="87"/>
    </location>
</feature>
<evidence type="ECO:0000313" key="6">
    <source>
        <dbReference type="Proteomes" id="UP000509750"/>
    </source>
</evidence>
<sequence>MVELQLLVGGVAATVVLLVFSAFFSSSEIAIFSLAPEWIGQRSDAGDESARVLESLRADPHRLLVTILVGNNVVNVAVSSIVTLLLASYLPGGVAVTVATALVSAVVLVFGEIVPKAYGLGNKEEWALRVAVPIRLVERTLSPLVTVFDVVTRRMAEAIGGSGEIELLVVDE</sequence>
<keyword evidence="3" id="KW-0472">Membrane</keyword>
<organism evidence="5 6">
    <name type="scientific">Halorarum halophilum</name>
    <dbReference type="NCBI Taxonomy" id="2743090"/>
    <lineage>
        <taxon>Archaea</taxon>
        <taxon>Methanobacteriati</taxon>
        <taxon>Methanobacteriota</taxon>
        <taxon>Stenosarchaea group</taxon>
        <taxon>Halobacteria</taxon>
        <taxon>Halobacteriales</taxon>
        <taxon>Haloferacaceae</taxon>
        <taxon>Halorarum</taxon>
    </lineage>
</organism>
<keyword evidence="6" id="KW-1185">Reference proteome</keyword>
<dbReference type="PROSITE" id="PS51846">
    <property type="entry name" value="CNNM"/>
    <property type="match status" value="1"/>
</dbReference>
<gene>
    <name evidence="5" type="ORF">HUG10_02235</name>
</gene>
<dbReference type="GeneID" id="56027614"/>
<dbReference type="EMBL" id="CP058529">
    <property type="protein sequence ID" value="QLG26428.1"/>
    <property type="molecule type" value="Genomic_DNA"/>
</dbReference>
<evidence type="ECO:0000259" key="4">
    <source>
        <dbReference type="PROSITE" id="PS51846"/>
    </source>
</evidence>
<evidence type="ECO:0000313" key="5">
    <source>
        <dbReference type="EMBL" id="QLG26428.1"/>
    </source>
</evidence>
<keyword evidence="2" id="KW-0129">CBS domain</keyword>
<dbReference type="PANTHER" id="PTHR22777:SF17">
    <property type="entry name" value="UPF0053 PROTEIN SLL0260"/>
    <property type="match status" value="1"/>
</dbReference>
<evidence type="ECO:0000256" key="3">
    <source>
        <dbReference type="SAM" id="Phobius"/>
    </source>
</evidence>
<dbReference type="RefSeq" id="WP_179168003.1">
    <property type="nucleotide sequence ID" value="NZ_CP058529.1"/>
</dbReference>
<keyword evidence="3" id="KW-1133">Transmembrane helix</keyword>
<keyword evidence="3" id="KW-0812">Transmembrane</keyword>
<keyword evidence="1" id="KW-0677">Repeat</keyword>
<feature type="transmembrane region" description="Helical" evidence="3">
    <location>
        <begin position="6"/>
        <end position="24"/>
    </location>
</feature>
<protein>
    <submittedName>
        <fullName evidence="5">DUF21 domain-containing protein</fullName>
    </submittedName>
</protein>
<dbReference type="Proteomes" id="UP000509750">
    <property type="component" value="Chromosome"/>
</dbReference>
<evidence type="ECO:0000256" key="2">
    <source>
        <dbReference type="ARBA" id="ARBA00023122"/>
    </source>
</evidence>
<proteinExistence type="predicted"/>
<feature type="domain" description="CNNM transmembrane" evidence="4">
    <location>
        <begin position="3"/>
        <end position="172"/>
    </location>
</feature>
<evidence type="ECO:0000256" key="1">
    <source>
        <dbReference type="ARBA" id="ARBA00022737"/>
    </source>
</evidence>
<dbReference type="KEGG" id="halg:HUG10_02235"/>
<dbReference type="Pfam" id="PF01595">
    <property type="entry name" value="CNNM"/>
    <property type="match status" value="1"/>
</dbReference>
<reference evidence="5 6" key="1">
    <citation type="submission" date="2020-07" db="EMBL/GenBank/DDBJ databases">
        <title>Gai3-2, isolated from salt lake.</title>
        <authorList>
            <person name="Cui H."/>
            <person name="Shi X."/>
        </authorList>
    </citation>
    <scope>NUCLEOTIDE SEQUENCE [LARGE SCALE GENOMIC DNA]</scope>
    <source>
        <strain evidence="5 6">Gai3-2</strain>
    </source>
</reference>
<feature type="transmembrane region" description="Helical" evidence="3">
    <location>
        <begin position="93"/>
        <end position="114"/>
    </location>
</feature>
<dbReference type="OrthoDB" id="326790at2157"/>
<dbReference type="PANTHER" id="PTHR22777">
    <property type="entry name" value="HEMOLYSIN-RELATED"/>
    <property type="match status" value="1"/>
</dbReference>
<name>A0A7D5GD66_9EURY</name>
<dbReference type="AlphaFoldDB" id="A0A7D5GD66"/>